<evidence type="ECO:0000256" key="3">
    <source>
        <dbReference type="ARBA" id="ARBA00022692"/>
    </source>
</evidence>
<keyword evidence="2" id="KW-1003">Cell membrane</keyword>
<proteinExistence type="predicted"/>
<keyword evidence="3" id="KW-0812">Transmembrane</keyword>
<dbReference type="Pfam" id="PF00001">
    <property type="entry name" value="7tm_1"/>
    <property type="match status" value="1"/>
</dbReference>
<evidence type="ECO:0000313" key="6">
    <source>
        <dbReference type="EMBL" id="CAH1779298.1"/>
    </source>
</evidence>
<keyword evidence="7" id="KW-1185">Reference proteome</keyword>
<comment type="subcellular location">
    <subcellularLocation>
        <location evidence="1">Cell membrane</location>
        <topology evidence="1">Multi-pass membrane protein</topology>
    </subcellularLocation>
</comment>
<dbReference type="GO" id="GO:0004930">
    <property type="term" value="F:G protein-coupled receptor activity"/>
    <property type="evidence" value="ECO:0007669"/>
    <property type="project" value="InterPro"/>
</dbReference>
<keyword evidence="5" id="KW-0472">Membrane</keyword>
<evidence type="ECO:0000256" key="2">
    <source>
        <dbReference type="ARBA" id="ARBA00022475"/>
    </source>
</evidence>
<dbReference type="PROSITE" id="PS50262">
    <property type="entry name" value="G_PROTEIN_RECEP_F1_2"/>
    <property type="match status" value="1"/>
</dbReference>
<accession>A0A8J1TTZ2</accession>
<dbReference type="Proteomes" id="UP000749559">
    <property type="component" value="Unassembled WGS sequence"/>
</dbReference>
<dbReference type="PRINTS" id="PR00237">
    <property type="entry name" value="GPCRRHODOPSN"/>
</dbReference>
<evidence type="ECO:0000256" key="5">
    <source>
        <dbReference type="ARBA" id="ARBA00023136"/>
    </source>
</evidence>
<dbReference type="Gene3D" id="1.20.1070.10">
    <property type="entry name" value="Rhodopsin 7-helix transmembrane proteins"/>
    <property type="match status" value="1"/>
</dbReference>
<dbReference type="InterPro" id="IPR017452">
    <property type="entry name" value="GPCR_Rhodpsn_7TM"/>
</dbReference>
<dbReference type="PANTHER" id="PTHR22750">
    <property type="entry name" value="G-PROTEIN COUPLED RECEPTOR"/>
    <property type="match status" value="1"/>
</dbReference>
<dbReference type="SUPFAM" id="SSF81321">
    <property type="entry name" value="Family A G protein-coupled receptor-like"/>
    <property type="match status" value="1"/>
</dbReference>
<protein>
    <submittedName>
        <fullName evidence="6">Uncharacterized protein</fullName>
    </submittedName>
</protein>
<dbReference type="CDD" id="cd00637">
    <property type="entry name" value="7tm_classA_rhodopsin-like"/>
    <property type="match status" value="1"/>
</dbReference>
<evidence type="ECO:0000256" key="4">
    <source>
        <dbReference type="ARBA" id="ARBA00022989"/>
    </source>
</evidence>
<evidence type="ECO:0000313" key="7">
    <source>
        <dbReference type="Proteomes" id="UP000749559"/>
    </source>
</evidence>
<dbReference type="InterPro" id="IPR000276">
    <property type="entry name" value="GPCR_Rhodpsn"/>
</dbReference>
<dbReference type="OrthoDB" id="10011551at2759"/>
<comment type="caution">
    <text evidence="6">The sequence shown here is derived from an EMBL/GenBank/DDBJ whole genome shotgun (WGS) entry which is preliminary data.</text>
</comment>
<dbReference type="AlphaFoldDB" id="A0A8J1TTZ2"/>
<evidence type="ECO:0000256" key="1">
    <source>
        <dbReference type="ARBA" id="ARBA00004651"/>
    </source>
</evidence>
<reference evidence="6" key="1">
    <citation type="submission" date="2022-03" db="EMBL/GenBank/DDBJ databases">
        <authorList>
            <person name="Martin C."/>
        </authorList>
    </citation>
    <scope>NUCLEOTIDE SEQUENCE</scope>
</reference>
<name>A0A8J1TTZ2_OWEFU</name>
<sequence length="347" mass="39939">MVGPTVFFWICLAIVPFACFGNIVLLIALWRYPKLRHQSGSNVVFTVALAGSNLVTTTVMFPLKSIGHFIDSDLRFNPTACLLGCQMLSFTGISSGFILGCIAFEKYIKILHPFLNSSFTTQRCLIIVCIPIMLWGFFSFAPAFGWNLYTPAMKETYRCDKVLILPIAYVAIIEVWIGIIFLQTVYCYGMIFYAANQHQRQIIKDQSRFPTLEFVGLYKKEHENIEFLQSKQQKKCKMHPNCSKTDCHLKIVKTAIIILGMYFLVWIPALSLPLVMSIKKNNDDIWIYMTLHYCCFILILLQACINPVIYTYRMKTFRRAFQKILLKNNIKDLNDESNTCETTPNLK</sequence>
<dbReference type="EMBL" id="CAIIXF020000003">
    <property type="protein sequence ID" value="CAH1779298.1"/>
    <property type="molecule type" value="Genomic_DNA"/>
</dbReference>
<dbReference type="GO" id="GO:0005886">
    <property type="term" value="C:plasma membrane"/>
    <property type="evidence" value="ECO:0007669"/>
    <property type="project" value="UniProtKB-SubCell"/>
</dbReference>
<organism evidence="6 7">
    <name type="scientific">Owenia fusiformis</name>
    <name type="common">Polychaete worm</name>
    <dbReference type="NCBI Taxonomy" id="6347"/>
    <lineage>
        <taxon>Eukaryota</taxon>
        <taxon>Metazoa</taxon>
        <taxon>Spiralia</taxon>
        <taxon>Lophotrochozoa</taxon>
        <taxon>Annelida</taxon>
        <taxon>Polychaeta</taxon>
        <taxon>Sedentaria</taxon>
        <taxon>Canalipalpata</taxon>
        <taxon>Sabellida</taxon>
        <taxon>Oweniida</taxon>
        <taxon>Oweniidae</taxon>
        <taxon>Owenia</taxon>
    </lineage>
</organism>
<keyword evidence="4" id="KW-1133">Transmembrane helix</keyword>
<gene>
    <name evidence="6" type="ORF">OFUS_LOCUS6120</name>
</gene>